<reference evidence="7 8" key="1">
    <citation type="submission" date="2021-03" db="EMBL/GenBank/DDBJ databases">
        <title>Antimicrobial resistance genes in bacteria isolated from Japanese honey, and their potential for conferring macrolide and lincosamide resistance in the American foulbrood pathogen Paenibacillus larvae.</title>
        <authorList>
            <person name="Okamoto M."/>
            <person name="Kumagai M."/>
            <person name="Kanamori H."/>
            <person name="Takamatsu D."/>
        </authorList>
    </citation>
    <scope>NUCLEOTIDE SEQUENCE [LARGE SCALE GENOMIC DNA]</scope>
    <source>
        <strain evidence="7 8">J8TS2</strain>
    </source>
</reference>
<evidence type="ECO:0000256" key="2">
    <source>
        <dbReference type="ARBA" id="ARBA00022748"/>
    </source>
</evidence>
<comment type="caution">
    <text evidence="7">The sequence shown here is derived from an EMBL/GenBank/DDBJ whole genome shotgun (WGS) entry which is preliminary data.</text>
</comment>
<dbReference type="RefSeq" id="WP_158323097.1">
    <property type="nucleotide sequence ID" value="NZ_BORB01000045.1"/>
</dbReference>
<dbReference type="PROSITE" id="PS51352">
    <property type="entry name" value="THIOREDOXIN_2"/>
    <property type="match status" value="1"/>
</dbReference>
<dbReference type="InterPro" id="IPR050553">
    <property type="entry name" value="Thioredoxin_ResA/DsbE_sf"/>
</dbReference>
<protein>
    <submittedName>
        <fullName evidence="7">Thiol-disulfide oxidoreductase ResA</fullName>
    </submittedName>
</protein>
<evidence type="ECO:0000313" key="8">
    <source>
        <dbReference type="Proteomes" id="UP000679950"/>
    </source>
</evidence>
<dbReference type="InterPro" id="IPR000866">
    <property type="entry name" value="AhpC/TSA"/>
</dbReference>
<keyword evidence="4" id="KW-1015">Disulfide bond</keyword>
<gene>
    <name evidence="7" type="primary">resA</name>
    <name evidence="7" type="ORF">J8TS2_37510</name>
</gene>
<dbReference type="InterPro" id="IPR013766">
    <property type="entry name" value="Thioredoxin_domain"/>
</dbReference>
<organism evidence="7 8">
    <name type="scientific">Lederbergia ruris</name>
    <dbReference type="NCBI Taxonomy" id="217495"/>
    <lineage>
        <taxon>Bacteria</taxon>
        <taxon>Bacillati</taxon>
        <taxon>Bacillota</taxon>
        <taxon>Bacilli</taxon>
        <taxon>Bacillales</taxon>
        <taxon>Bacillaceae</taxon>
        <taxon>Lederbergia</taxon>
    </lineage>
</organism>
<dbReference type="Proteomes" id="UP000679950">
    <property type="component" value="Unassembled WGS sequence"/>
</dbReference>
<dbReference type="PANTHER" id="PTHR42852">
    <property type="entry name" value="THIOL:DISULFIDE INTERCHANGE PROTEIN DSBE"/>
    <property type="match status" value="1"/>
</dbReference>
<dbReference type="SUPFAM" id="SSF52833">
    <property type="entry name" value="Thioredoxin-like"/>
    <property type="match status" value="1"/>
</dbReference>
<comment type="subcellular location">
    <subcellularLocation>
        <location evidence="1">Cell envelope</location>
    </subcellularLocation>
</comment>
<keyword evidence="5" id="KW-0676">Redox-active center</keyword>
<keyword evidence="8" id="KW-1185">Reference proteome</keyword>
<name>A0ABQ4KQ27_9BACI</name>
<evidence type="ECO:0000313" key="7">
    <source>
        <dbReference type="EMBL" id="GIN59432.1"/>
    </source>
</evidence>
<keyword evidence="2" id="KW-0201">Cytochrome c-type biogenesis</keyword>
<evidence type="ECO:0000256" key="1">
    <source>
        <dbReference type="ARBA" id="ARBA00004196"/>
    </source>
</evidence>
<evidence type="ECO:0000256" key="3">
    <source>
        <dbReference type="ARBA" id="ARBA00022968"/>
    </source>
</evidence>
<accession>A0ABQ4KQ27</accession>
<keyword evidence="3" id="KW-0812">Transmembrane</keyword>
<dbReference type="Pfam" id="PF00578">
    <property type="entry name" value="AhpC-TSA"/>
    <property type="match status" value="1"/>
</dbReference>
<proteinExistence type="predicted"/>
<evidence type="ECO:0000256" key="4">
    <source>
        <dbReference type="ARBA" id="ARBA00023157"/>
    </source>
</evidence>
<dbReference type="EMBL" id="BORB01000045">
    <property type="protein sequence ID" value="GIN59432.1"/>
    <property type="molecule type" value="Genomic_DNA"/>
</dbReference>
<dbReference type="CDD" id="cd02966">
    <property type="entry name" value="TlpA_like_family"/>
    <property type="match status" value="1"/>
</dbReference>
<keyword evidence="3" id="KW-0735">Signal-anchor</keyword>
<evidence type="ECO:0000259" key="6">
    <source>
        <dbReference type="PROSITE" id="PS51352"/>
    </source>
</evidence>
<feature type="domain" description="Thioredoxin" evidence="6">
    <location>
        <begin position="38"/>
        <end position="176"/>
    </location>
</feature>
<evidence type="ECO:0000256" key="5">
    <source>
        <dbReference type="ARBA" id="ARBA00023284"/>
    </source>
</evidence>
<sequence length="177" mass="20144">MSVKKKRRLWMRTVILVVLFAAVAFTLYASLTKDKAKIAIGDKAPDFVLTDMEGNKHQLSEYKGKGVFINFWATWCKPCKVEMPHINTQYNEYKDQGVAVLGINMGDSTLLIDNFLDKQDLDFPILEDKSKDVIELYNIYKLPATIIIDSDGVIVDIVEGQLPEGRIKAMMERIKPE</sequence>
<dbReference type="Gene3D" id="3.40.30.10">
    <property type="entry name" value="Glutaredoxin"/>
    <property type="match status" value="1"/>
</dbReference>
<dbReference type="NCBIfam" id="NF002854">
    <property type="entry name" value="PRK03147.1"/>
    <property type="match status" value="1"/>
</dbReference>
<dbReference type="InterPro" id="IPR036249">
    <property type="entry name" value="Thioredoxin-like_sf"/>
</dbReference>
<dbReference type="PANTHER" id="PTHR42852:SF6">
    <property type="entry name" value="THIOL:DISULFIDE INTERCHANGE PROTEIN DSBE"/>
    <property type="match status" value="1"/>
</dbReference>